<dbReference type="AlphaFoldDB" id="A0A2L1GM82"/>
<dbReference type="KEGG" id="deo:CAY53_04305"/>
<dbReference type="EC" id="2.1.1.197" evidence="3 8"/>
<gene>
    <name evidence="8" type="primary">bioC</name>
    <name evidence="10" type="ORF">CAY53_04305</name>
</gene>
<dbReference type="UniPathway" id="UPA00078"/>
<dbReference type="GO" id="GO:0010340">
    <property type="term" value="F:carboxyl-O-methyltransferase activity"/>
    <property type="evidence" value="ECO:0007669"/>
    <property type="project" value="UniProtKB-UniRule"/>
</dbReference>
<reference evidence="10 11" key="1">
    <citation type="journal article" date="2018" name="MBio">
        <title>Insights into the evolution of host association through the isolation and characterization of a novel human periodontal pathobiont, Desulfobulbus oralis.</title>
        <authorList>
            <person name="Cross K.L."/>
            <person name="Chirania P."/>
            <person name="Xiong W."/>
            <person name="Beall C.J."/>
            <person name="Elkins J.G."/>
            <person name="Giannone R.J."/>
            <person name="Griffen A.L."/>
            <person name="Guss A.M."/>
            <person name="Hettich R.L."/>
            <person name="Joshi S.S."/>
            <person name="Mokrzan E.M."/>
            <person name="Martin R.K."/>
            <person name="Zhulin I.B."/>
            <person name="Leys E.J."/>
            <person name="Podar M."/>
        </authorList>
    </citation>
    <scope>NUCLEOTIDE SEQUENCE [LARGE SCALE GENOMIC DNA]</scope>
    <source>
        <strain evidence="10 11">ORNL</strain>
    </source>
</reference>
<comment type="similarity">
    <text evidence="8">Belongs to the methyltransferase superfamily.</text>
</comment>
<keyword evidence="11" id="KW-1185">Reference proteome</keyword>
<dbReference type="InterPro" id="IPR013216">
    <property type="entry name" value="Methyltransf_11"/>
</dbReference>
<keyword evidence="6 8" id="KW-0949">S-adenosyl-L-methionine</keyword>
<feature type="domain" description="Methyltransferase type 11" evidence="9">
    <location>
        <begin position="84"/>
        <end position="181"/>
    </location>
</feature>
<organism evidence="10 11">
    <name type="scientific">Desulfobulbus oralis</name>
    <dbReference type="NCBI Taxonomy" id="1986146"/>
    <lineage>
        <taxon>Bacteria</taxon>
        <taxon>Pseudomonadati</taxon>
        <taxon>Thermodesulfobacteriota</taxon>
        <taxon>Desulfobulbia</taxon>
        <taxon>Desulfobulbales</taxon>
        <taxon>Desulfobulbaceae</taxon>
        <taxon>Desulfobulbus</taxon>
    </lineage>
</organism>
<evidence type="ECO:0000256" key="6">
    <source>
        <dbReference type="ARBA" id="ARBA00022691"/>
    </source>
</evidence>
<evidence type="ECO:0000256" key="4">
    <source>
        <dbReference type="ARBA" id="ARBA00022603"/>
    </source>
</evidence>
<dbReference type="HAMAP" id="MF_00835">
    <property type="entry name" value="BioC"/>
    <property type="match status" value="1"/>
</dbReference>
<keyword evidence="4 8" id="KW-0489">Methyltransferase</keyword>
<evidence type="ECO:0000313" key="11">
    <source>
        <dbReference type="Proteomes" id="UP000239867"/>
    </source>
</evidence>
<dbReference type="GO" id="GO:0032259">
    <property type="term" value="P:methylation"/>
    <property type="evidence" value="ECO:0007669"/>
    <property type="project" value="UniProtKB-KW"/>
</dbReference>
<keyword evidence="5 8" id="KW-0808">Transferase</keyword>
<evidence type="ECO:0000256" key="8">
    <source>
        <dbReference type="HAMAP-Rule" id="MF_00835"/>
    </source>
</evidence>
<dbReference type="CDD" id="cd02440">
    <property type="entry name" value="AdoMet_MTases"/>
    <property type="match status" value="1"/>
</dbReference>
<evidence type="ECO:0000256" key="2">
    <source>
        <dbReference type="ARBA" id="ARBA00004746"/>
    </source>
</evidence>
<dbReference type="InterPro" id="IPR029063">
    <property type="entry name" value="SAM-dependent_MTases_sf"/>
</dbReference>
<comment type="function">
    <text evidence="8">Converts the free carboxyl group of a malonyl-thioester to its methyl ester by transfer of a methyl group from S-adenosyl-L-methionine (SAM). It allows to synthesize pimeloyl-ACP via the fatty acid synthetic pathway.</text>
</comment>
<dbReference type="Pfam" id="PF08241">
    <property type="entry name" value="Methyltransf_11"/>
    <property type="match status" value="1"/>
</dbReference>
<evidence type="ECO:0000256" key="7">
    <source>
        <dbReference type="ARBA" id="ARBA00022756"/>
    </source>
</evidence>
<evidence type="ECO:0000256" key="5">
    <source>
        <dbReference type="ARBA" id="ARBA00022679"/>
    </source>
</evidence>
<comment type="pathway">
    <text evidence="2 8">Cofactor biosynthesis; biotin biosynthesis.</text>
</comment>
<dbReference type="GO" id="GO:0102130">
    <property type="term" value="F:malonyl-CoA methyltransferase activity"/>
    <property type="evidence" value="ECO:0007669"/>
    <property type="project" value="UniProtKB-EC"/>
</dbReference>
<comment type="catalytic activity">
    <reaction evidence="1 8">
        <text>malonyl-[ACP] + S-adenosyl-L-methionine = malonyl-[ACP] methyl ester + S-adenosyl-L-homocysteine</text>
        <dbReference type="Rhea" id="RHEA:17105"/>
        <dbReference type="Rhea" id="RHEA-COMP:9623"/>
        <dbReference type="Rhea" id="RHEA-COMP:9954"/>
        <dbReference type="ChEBI" id="CHEBI:57856"/>
        <dbReference type="ChEBI" id="CHEBI:59789"/>
        <dbReference type="ChEBI" id="CHEBI:78449"/>
        <dbReference type="ChEBI" id="CHEBI:78845"/>
        <dbReference type="EC" id="2.1.1.197"/>
    </reaction>
</comment>
<dbReference type="InterPro" id="IPR050602">
    <property type="entry name" value="Malonyl-ACP_OMT"/>
</dbReference>
<dbReference type="GO" id="GO:0008757">
    <property type="term" value="F:S-adenosylmethionine-dependent methyltransferase activity"/>
    <property type="evidence" value="ECO:0007669"/>
    <property type="project" value="InterPro"/>
</dbReference>
<dbReference type="InterPro" id="IPR011814">
    <property type="entry name" value="BioC"/>
</dbReference>
<protein>
    <recommendedName>
        <fullName evidence="3 8">Malonyl-[acyl-carrier protein] O-methyltransferase</fullName>
        <shortName evidence="8">Malonyl-ACP O-methyltransferase</shortName>
        <ecNumber evidence="3 8">2.1.1.197</ecNumber>
    </recommendedName>
    <alternativeName>
        <fullName evidence="8">Biotin synthesis protein BioC</fullName>
    </alternativeName>
</protein>
<sequence>MGGGRLLLPIFFVFTCFVFIHTGRQQPPIASLRIMNADKSLIQRRFTHALSSYEAAARMQAEVAETLLAGVAATLPRLKPGTALEIGCATGILTEKIVARWPGLARLVVCDLVPGFAACIAAKSPNWPLVPAFLSGDIEELPIPGQFDCILSSSTLQWVHDFPALAAKLARHLNPGGILAIALYGPDNFYEIRELTGSGLSYLSLAELQDILARHFQILLAREQRSQLHFASPLDLLRHLRDTGVNALRSPAGWTKGRLARFAEAYQAHFAENGGVRLTAHPLYLVAQKNGQTAP</sequence>
<evidence type="ECO:0000256" key="1">
    <source>
        <dbReference type="ARBA" id="ARBA00000852"/>
    </source>
</evidence>
<name>A0A2L1GM82_9BACT</name>
<evidence type="ECO:0000259" key="9">
    <source>
        <dbReference type="Pfam" id="PF08241"/>
    </source>
</evidence>
<dbReference type="Gene3D" id="3.40.50.150">
    <property type="entry name" value="Vaccinia Virus protein VP39"/>
    <property type="match status" value="1"/>
</dbReference>
<evidence type="ECO:0000313" key="10">
    <source>
        <dbReference type="EMBL" id="AVD70800.1"/>
    </source>
</evidence>
<proteinExistence type="inferred from homology"/>
<dbReference type="PANTHER" id="PTHR13090:SF1">
    <property type="entry name" value="ARGININE-HYDROXYLASE NDUFAF5, MITOCHONDRIAL"/>
    <property type="match status" value="1"/>
</dbReference>
<keyword evidence="7 8" id="KW-0093">Biotin biosynthesis</keyword>
<dbReference type="EMBL" id="CP021255">
    <property type="protein sequence ID" value="AVD70800.1"/>
    <property type="molecule type" value="Genomic_DNA"/>
</dbReference>
<evidence type="ECO:0000256" key="3">
    <source>
        <dbReference type="ARBA" id="ARBA00012327"/>
    </source>
</evidence>
<accession>A0A2L1GM82</accession>
<dbReference type="GO" id="GO:0009102">
    <property type="term" value="P:biotin biosynthetic process"/>
    <property type="evidence" value="ECO:0007669"/>
    <property type="project" value="UniProtKB-UniRule"/>
</dbReference>
<dbReference type="OrthoDB" id="9786194at2"/>
<dbReference type="PANTHER" id="PTHR13090">
    <property type="entry name" value="ARGININE-HYDROXYLASE NDUFAF5, MITOCHONDRIAL"/>
    <property type="match status" value="1"/>
</dbReference>
<dbReference type="SUPFAM" id="SSF53335">
    <property type="entry name" value="S-adenosyl-L-methionine-dependent methyltransferases"/>
    <property type="match status" value="1"/>
</dbReference>
<dbReference type="Proteomes" id="UP000239867">
    <property type="component" value="Chromosome"/>
</dbReference>